<dbReference type="InterPro" id="IPR005122">
    <property type="entry name" value="Uracil-DNA_glycosylase-like"/>
</dbReference>
<proteinExistence type="predicted"/>
<accession>A0ABV3PNI5</accession>
<protein>
    <submittedName>
        <fullName evidence="2">Uracil-DNA glycosylase family protein</fullName>
    </submittedName>
</protein>
<dbReference type="PANTHER" id="PTHR42160">
    <property type="entry name" value="URACIL-DNA GLYCOSYLASE SUPERFAMILY PROTEIN"/>
    <property type="match status" value="1"/>
</dbReference>
<dbReference type="Gene3D" id="3.40.470.10">
    <property type="entry name" value="Uracil-DNA glycosylase-like domain"/>
    <property type="match status" value="1"/>
</dbReference>
<dbReference type="EMBL" id="JBFNQD010000005">
    <property type="protein sequence ID" value="MEW9307203.1"/>
    <property type="molecule type" value="Genomic_DNA"/>
</dbReference>
<dbReference type="PANTHER" id="PTHR42160:SF1">
    <property type="entry name" value="URACIL-DNA GLYCOSYLASE SUPERFAMILY PROTEIN"/>
    <property type="match status" value="1"/>
</dbReference>
<evidence type="ECO:0000313" key="2">
    <source>
        <dbReference type="EMBL" id="MEW9307203.1"/>
    </source>
</evidence>
<dbReference type="RefSeq" id="WP_367624720.1">
    <property type="nucleotide sequence ID" value="NZ_JBFNQD010000005.1"/>
</dbReference>
<evidence type="ECO:0000259" key="1">
    <source>
        <dbReference type="SMART" id="SM00986"/>
    </source>
</evidence>
<dbReference type="Proteomes" id="UP001555786">
    <property type="component" value="Unassembled WGS sequence"/>
</dbReference>
<evidence type="ECO:0000313" key="3">
    <source>
        <dbReference type="Proteomes" id="UP001555786"/>
    </source>
</evidence>
<reference evidence="2 3" key="1">
    <citation type="submission" date="2024-07" db="EMBL/GenBank/DDBJ databases">
        <title>Description of Labrys sedimenti sp. nov., isolated from a diclofenac-degrading enrichment culture.</title>
        <authorList>
            <person name="Tancsics A."/>
            <person name="Csepanyi A."/>
        </authorList>
    </citation>
    <scope>NUCLEOTIDE SEQUENCE [LARGE SCALE GENOMIC DNA]</scope>
    <source>
        <strain evidence="2 3">LMG 23578</strain>
    </source>
</reference>
<name>A0ABV3PNI5_9HYPH</name>
<sequence length="223" mass="25471">MKSVTPLEPHVSKTSDQASPFEALLSSIRACRICRDDPRYGMPLAHEPRPVIQASQDARICIAGQAPGTRVYKSGRPFDDPSGVRLRRWLGVDEASFYDPSKVAILPMGFCFPGLTSNGGDLPPRRECAELWRSRLFSQMPNVRLLLVIGSYAQRWHLGPEAGRWGVNETVRRWREVYQSDPRMRRFPLPHPSWHNNKWLSQNPWFETDVLPVLQADIRDALL</sequence>
<organism evidence="2 3">
    <name type="scientific">Labrys neptuniae</name>
    <dbReference type="NCBI Taxonomy" id="376174"/>
    <lineage>
        <taxon>Bacteria</taxon>
        <taxon>Pseudomonadati</taxon>
        <taxon>Pseudomonadota</taxon>
        <taxon>Alphaproteobacteria</taxon>
        <taxon>Hyphomicrobiales</taxon>
        <taxon>Xanthobacteraceae</taxon>
        <taxon>Labrys</taxon>
    </lineage>
</organism>
<feature type="domain" description="Uracil-DNA glycosylase-like" evidence="1">
    <location>
        <begin position="51"/>
        <end position="215"/>
    </location>
</feature>
<dbReference type="CDD" id="cd10033">
    <property type="entry name" value="UDG_like"/>
    <property type="match status" value="1"/>
</dbReference>
<dbReference type="InterPro" id="IPR047124">
    <property type="entry name" value="HI_0220.2"/>
</dbReference>
<keyword evidence="3" id="KW-1185">Reference proteome</keyword>
<dbReference type="SMART" id="SM00987">
    <property type="entry name" value="UreE_C"/>
    <property type="match status" value="1"/>
</dbReference>
<dbReference type="SMART" id="SM00986">
    <property type="entry name" value="UDG"/>
    <property type="match status" value="1"/>
</dbReference>
<dbReference type="SUPFAM" id="SSF52141">
    <property type="entry name" value="Uracil-DNA glycosylase-like"/>
    <property type="match status" value="1"/>
</dbReference>
<dbReference type="InterPro" id="IPR036895">
    <property type="entry name" value="Uracil-DNA_glycosylase-like_sf"/>
</dbReference>
<gene>
    <name evidence="2" type="ORF">ABXS05_16745</name>
</gene>
<dbReference type="Pfam" id="PF03167">
    <property type="entry name" value="UDG"/>
    <property type="match status" value="1"/>
</dbReference>
<comment type="caution">
    <text evidence="2">The sequence shown here is derived from an EMBL/GenBank/DDBJ whole genome shotgun (WGS) entry which is preliminary data.</text>
</comment>